<accession>A0ABW7CYW4</accession>
<proteinExistence type="predicted"/>
<evidence type="ECO:0000313" key="2">
    <source>
        <dbReference type="EMBL" id="MFG6109721.1"/>
    </source>
</evidence>
<keyword evidence="1" id="KW-0812">Transmembrane</keyword>
<protein>
    <recommendedName>
        <fullName evidence="4">Relaxation protein</fullName>
    </recommendedName>
</protein>
<evidence type="ECO:0000256" key="1">
    <source>
        <dbReference type="SAM" id="Phobius"/>
    </source>
</evidence>
<keyword evidence="1" id="KW-1133">Transmembrane helix</keyword>
<evidence type="ECO:0008006" key="4">
    <source>
        <dbReference type="Google" id="ProtNLM"/>
    </source>
</evidence>
<organism evidence="2 3">
    <name type="scientific">Stenotrophomonas nematodicola</name>
    <dbReference type="NCBI Taxonomy" id="2656746"/>
    <lineage>
        <taxon>Bacteria</taxon>
        <taxon>Pseudomonadati</taxon>
        <taxon>Pseudomonadota</taxon>
        <taxon>Gammaproteobacteria</taxon>
        <taxon>Lysobacterales</taxon>
        <taxon>Lysobacteraceae</taxon>
        <taxon>Stenotrophomonas</taxon>
    </lineage>
</organism>
<comment type="caution">
    <text evidence="2">The sequence shown here is derived from an EMBL/GenBank/DDBJ whole genome shotgun (WGS) entry which is preliminary data.</text>
</comment>
<evidence type="ECO:0000313" key="3">
    <source>
        <dbReference type="Proteomes" id="UP001605261"/>
    </source>
</evidence>
<dbReference type="EMBL" id="JBHGCJ010000007">
    <property type="protein sequence ID" value="MFG6109721.1"/>
    <property type="molecule type" value="Genomic_DNA"/>
</dbReference>
<gene>
    <name evidence="2" type="ORF">ACEU0G_003740</name>
</gene>
<reference evidence="2 3" key="1">
    <citation type="submission" date="2024-09" db="EMBL/GenBank/DDBJ databases">
        <authorList>
            <consortium name="All-Russian atlas of soil microorganisms"/>
            <consortium name="as a basis for the search for new antimicrobial producers and enzymes with unique properties"/>
            <person name="Sokolova E.A."/>
            <person name="Voronina E.N."/>
        </authorList>
    </citation>
    <scope>NUCLEOTIDE SEQUENCE [LARGE SCALE GENOMIC DNA]</scope>
    <source>
        <strain evidence="2 3">AF-22b-331.1</strain>
    </source>
</reference>
<keyword evidence="1" id="KW-0472">Membrane</keyword>
<feature type="transmembrane region" description="Helical" evidence="1">
    <location>
        <begin position="107"/>
        <end position="126"/>
    </location>
</feature>
<dbReference type="Proteomes" id="UP001605261">
    <property type="component" value="Unassembled WGS sequence"/>
</dbReference>
<name>A0ABW7CYW4_9GAMM</name>
<dbReference type="RefSeq" id="WP_259203030.1">
    <property type="nucleotide sequence ID" value="NZ_JBHGCJ010000007.1"/>
</dbReference>
<keyword evidence="3" id="KW-1185">Reference proteome</keyword>
<sequence length="189" mass="19978">MEEFVTNSALLAGHLTQQCDKAIADQKHAAAELRQAAADVGQGVAAGRAELAHSARSAVREALSQEIPAAVEAIAESGDRLRQLADQLQREHLSAASRMRALAWKSLIAIALASAAIIGATAYTAWNNVQRAQRAQVDAQVLEALQQVSITSCDGTPCVKLADDQRRWSKNSDYLLVDGSGAAPAPKAK</sequence>